<evidence type="ECO:0000259" key="1">
    <source>
        <dbReference type="Pfam" id="PF06983"/>
    </source>
</evidence>
<dbReference type="RefSeq" id="WP_145210187.1">
    <property type="nucleotide sequence ID" value="NZ_CP036432.1"/>
</dbReference>
<dbReference type="InterPro" id="IPR009725">
    <property type="entry name" value="3_dmu_93_MTrfase"/>
</dbReference>
<dbReference type="EMBL" id="CP036432">
    <property type="protein sequence ID" value="QDV83397.1"/>
    <property type="molecule type" value="Genomic_DNA"/>
</dbReference>
<organism evidence="2 3">
    <name type="scientific">Stieleria magnilauensis</name>
    <dbReference type="NCBI Taxonomy" id="2527963"/>
    <lineage>
        <taxon>Bacteria</taxon>
        <taxon>Pseudomonadati</taxon>
        <taxon>Planctomycetota</taxon>
        <taxon>Planctomycetia</taxon>
        <taxon>Pirellulales</taxon>
        <taxon>Pirellulaceae</taxon>
        <taxon>Stieleria</taxon>
    </lineage>
</organism>
<protein>
    <submittedName>
        <fullName evidence="2">3-demethylubiquinone-9 3-methyltransferase</fullName>
    </submittedName>
</protein>
<name>A0ABX5XNS1_9BACT</name>
<reference evidence="2 3" key="1">
    <citation type="submission" date="2019-02" db="EMBL/GenBank/DDBJ databases">
        <title>Deep-cultivation of Planctomycetes and their phenomic and genomic characterization uncovers novel biology.</title>
        <authorList>
            <person name="Wiegand S."/>
            <person name="Jogler M."/>
            <person name="Boedeker C."/>
            <person name="Pinto D."/>
            <person name="Vollmers J."/>
            <person name="Rivas-Marin E."/>
            <person name="Kohn T."/>
            <person name="Peeters S.H."/>
            <person name="Heuer A."/>
            <person name="Rast P."/>
            <person name="Oberbeckmann S."/>
            <person name="Bunk B."/>
            <person name="Jeske O."/>
            <person name="Meyerdierks A."/>
            <person name="Storesund J.E."/>
            <person name="Kallscheuer N."/>
            <person name="Luecker S."/>
            <person name="Lage O.M."/>
            <person name="Pohl T."/>
            <person name="Merkel B.J."/>
            <person name="Hornburger P."/>
            <person name="Mueller R.-W."/>
            <person name="Bruemmer F."/>
            <person name="Labrenz M."/>
            <person name="Spormann A.M."/>
            <person name="Op den Camp H."/>
            <person name="Overmann J."/>
            <person name="Amann R."/>
            <person name="Jetten M.S.M."/>
            <person name="Mascher T."/>
            <person name="Medema M.H."/>
            <person name="Devos D.P."/>
            <person name="Kaster A.-K."/>
            <person name="Ovreas L."/>
            <person name="Rohde M."/>
            <person name="Galperin M.Y."/>
            <person name="Jogler C."/>
        </authorList>
    </citation>
    <scope>NUCLEOTIDE SEQUENCE [LARGE SCALE GENOMIC DNA]</scope>
    <source>
        <strain evidence="2 3">TBK1r</strain>
    </source>
</reference>
<dbReference type="Proteomes" id="UP000318081">
    <property type="component" value="Chromosome"/>
</dbReference>
<evidence type="ECO:0000313" key="2">
    <source>
        <dbReference type="EMBL" id="QDV83397.1"/>
    </source>
</evidence>
<dbReference type="InterPro" id="IPR028973">
    <property type="entry name" value="PhnB-like"/>
</dbReference>
<dbReference type="Pfam" id="PF06983">
    <property type="entry name" value="3-dmu-9_3-mt"/>
    <property type="match status" value="1"/>
</dbReference>
<dbReference type="PANTHER" id="PTHR33990">
    <property type="entry name" value="PROTEIN YJDN-RELATED"/>
    <property type="match status" value="1"/>
</dbReference>
<accession>A0ABX5XNS1</accession>
<keyword evidence="3" id="KW-1185">Reference proteome</keyword>
<dbReference type="InterPro" id="IPR029068">
    <property type="entry name" value="Glyas_Bleomycin-R_OHBP_Dase"/>
</dbReference>
<dbReference type="PIRSF" id="PIRSF021700">
    <property type="entry name" value="3_dmu_93_MTrfase"/>
    <property type="match status" value="1"/>
</dbReference>
<evidence type="ECO:0000313" key="3">
    <source>
        <dbReference type="Proteomes" id="UP000318081"/>
    </source>
</evidence>
<sequence length="159" mass="17867">MQFKQKLTPFLSYVDRAEEAASFYVSLLPDGQVLRTVKNPQNDAVLTVEFEMAGMTFVALNAGQDWQFSPAFSLAVACESQEEIDRLWDGLTADGGSEVACGWLQDKFGMSWQIVPSRLQEWLDSGDASAIQRMFQSLWQMKKLEIETLQKAFDGNSLP</sequence>
<proteinExistence type="predicted"/>
<dbReference type="CDD" id="cd06588">
    <property type="entry name" value="PhnB_like"/>
    <property type="match status" value="1"/>
</dbReference>
<dbReference type="Gene3D" id="3.10.180.10">
    <property type="entry name" value="2,3-Dihydroxybiphenyl 1,2-Dioxygenase, domain 1"/>
    <property type="match status" value="1"/>
</dbReference>
<dbReference type="SUPFAM" id="SSF54593">
    <property type="entry name" value="Glyoxalase/Bleomycin resistance protein/Dihydroxybiphenyl dioxygenase"/>
    <property type="match status" value="1"/>
</dbReference>
<gene>
    <name evidence="2" type="ORF">TBK1r_23370</name>
</gene>
<feature type="domain" description="PhnB-like" evidence="1">
    <location>
        <begin position="5"/>
        <end position="115"/>
    </location>
</feature>